<sequence length="142" mass="15354">MTHPPTGTKKQDNNDTSSSLTLGDLNKDVNPADASLSPLNSGSMMKSLHNVDMGELQDWFDIGADIYKAVKTTGHASESNSQNTTGVTEAQKLEAEEDRVEVDNDLFNKVITKAAGFANRTLTPDMVEGSGVFDRLHDTKVL</sequence>
<evidence type="ECO:0000256" key="1">
    <source>
        <dbReference type="SAM" id="MobiDB-lite"/>
    </source>
</evidence>
<gene>
    <name evidence="2" type="ORF">BGZ99_004092</name>
</gene>
<feature type="compositionally biased region" description="Polar residues" evidence="1">
    <location>
        <begin position="74"/>
        <end position="88"/>
    </location>
</feature>
<dbReference type="Proteomes" id="UP000738325">
    <property type="component" value="Unassembled WGS sequence"/>
</dbReference>
<protein>
    <submittedName>
        <fullName evidence="2">Uncharacterized protein</fullName>
    </submittedName>
</protein>
<evidence type="ECO:0000313" key="3">
    <source>
        <dbReference type="Proteomes" id="UP000738325"/>
    </source>
</evidence>
<dbReference type="OrthoDB" id="2428238at2759"/>
<name>A0A9P6RJM2_9FUNG</name>
<feature type="region of interest" description="Disordered" evidence="1">
    <location>
        <begin position="73"/>
        <end position="97"/>
    </location>
</feature>
<comment type="caution">
    <text evidence="2">The sequence shown here is derived from an EMBL/GenBank/DDBJ whole genome shotgun (WGS) entry which is preliminary data.</text>
</comment>
<proteinExistence type="predicted"/>
<reference evidence="2" key="1">
    <citation type="journal article" date="2020" name="Fungal Divers.">
        <title>Resolving the Mortierellaceae phylogeny through synthesis of multi-gene phylogenetics and phylogenomics.</title>
        <authorList>
            <person name="Vandepol N."/>
            <person name="Liber J."/>
            <person name="Desiro A."/>
            <person name="Na H."/>
            <person name="Kennedy M."/>
            <person name="Barry K."/>
            <person name="Grigoriev I.V."/>
            <person name="Miller A.N."/>
            <person name="O'Donnell K."/>
            <person name="Stajich J.E."/>
            <person name="Bonito G."/>
        </authorList>
    </citation>
    <scope>NUCLEOTIDE SEQUENCE</scope>
    <source>
        <strain evidence="2">REB-010B</strain>
    </source>
</reference>
<keyword evidence="3" id="KW-1185">Reference proteome</keyword>
<organism evidence="2 3">
    <name type="scientific">Dissophora globulifera</name>
    <dbReference type="NCBI Taxonomy" id="979702"/>
    <lineage>
        <taxon>Eukaryota</taxon>
        <taxon>Fungi</taxon>
        <taxon>Fungi incertae sedis</taxon>
        <taxon>Mucoromycota</taxon>
        <taxon>Mortierellomycotina</taxon>
        <taxon>Mortierellomycetes</taxon>
        <taxon>Mortierellales</taxon>
        <taxon>Mortierellaceae</taxon>
        <taxon>Dissophora</taxon>
    </lineage>
</organism>
<dbReference type="AlphaFoldDB" id="A0A9P6RJM2"/>
<accession>A0A9P6RJM2</accession>
<evidence type="ECO:0000313" key="2">
    <source>
        <dbReference type="EMBL" id="KAG0321149.1"/>
    </source>
</evidence>
<feature type="region of interest" description="Disordered" evidence="1">
    <location>
        <begin position="1"/>
        <end position="40"/>
    </location>
</feature>
<dbReference type="EMBL" id="JAAAIP010000254">
    <property type="protein sequence ID" value="KAG0321149.1"/>
    <property type="molecule type" value="Genomic_DNA"/>
</dbReference>